<dbReference type="PANTHER" id="PTHR11014">
    <property type="entry name" value="PEPTIDASE M20 FAMILY MEMBER"/>
    <property type="match status" value="1"/>
</dbReference>
<gene>
    <name evidence="3" type="ORF">RRH01S_12_01510</name>
</gene>
<dbReference type="PIRSF" id="PIRSF005962">
    <property type="entry name" value="Pept_M20D_amidohydro"/>
    <property type="match status" value="1"/>
</dbReference>
<keyword evidence="1" id="KW-0378">Hydrolase</keyword>
<organism evidence="3 4">
    <name type="scientific">Rhizobium rhizogenes NBRC 13257</name>
    <dbReference type="NCBI Taxonomy" id="1220581"/>
    <lineage>
        <taxon>Bacteria</taxon>
        <taxon>Pseudomonadati</taxon>
        <taxon>Pseudomonadota</taxon>
        <taxon>Alphaproteobacteria</taxon>
        <taxon>Hyphomicrobiales</taxon>
        <taxon>Rhizobiaceae</taxon>
        <taxon>Rhizobium/Agrobacterium group</taxon>
        <taxon>Rhizobium</taxon>
    </lineage>
</organism>
<dbReference type="EMBL" id="BAYX01000012">
    <property type="protein sequence ID" value="GAJ95595.1"/>
    <property type="molecule type" value="Genomic_DNA"/>
</dbReference>
<evidence type="ECO:0000256" key="1">
    <source>
        <dbReference type="ARBA" id="ARBA00022801"/>
    </source>
</evidence>
<proteinExistence type="predicted"/>
<dbReference type="AlphaFoldDB" id="A0AA87Q4X7"/>
<feature type="binding site" evidence="2">
    <location>
        <position position="204"/>
    </location>
    <ligand>
        <name>Mn(2+)</name>
        <dbReference type="ChEBI" id="CHEBI:29035"/>
        <label>2</label>
    </ligand>
</feature>
<feature type="binding site" evidence="2">
    <location>
        <position position="144"/>
    </location>
    <ligand>
        <name>Mn(2+)</name>
        <dbReference type="ChEBI" id="CHEBI:29035"/>
        <label>2</label>
    </ligand>
</feature>
<dbReference type="InterPro" id="IPR017439">
    <property type="entry name" value="Amidohydrolase"/>
</dbReference>
<accession>A0AA87Q4X7</accession>
<dbReference type="Gene3D" id="3.40.630.10">
    <property type="entry name" value="Zn peptidases"/>
    <property type="match status" value="1"/>
</dbReference>
<sequence>MISKSSGRGRVKKFLQMERFKPVHAVLFAGFLLAGAPVYAAETGIDPNEALEAYVYLHRNPEVGKDLPKAHDYIVGRLQALGGFSFENVPSLPSAVIAILDSGRPGPIIALRADMDARRLDVGDEPTSHDPQSQLPGLMHNCGHDAHSAMLLGAAAELHAHPEEFKGKIVFLFQPAEEVKGGADDIVADGILTRLGVRAIFAQHVVAEQAVGEVTVSQGSAMAGSNTFKLTLSGTASHAAMPYEGADLGVTSAKIILELANLPARGWDSSNRPAVISVTKISSSSNSINATPAEMTIEGTLRAFEPLGDVAISGSLNNLIAVRIGALAQVYGASIDWHVTPGTPPTINDVSIIRSLATDLGTEAGVKLAVSTDRFMTSEDFAYYGQQLPAVYFGQGIAKDGLGDVGVHQREFTIHPDALPNGVRFLVALARLASERLH</sequence>
<keyword evidence="2" id="KW-0479">Metal-binding</keyword>
<dbReference type="PANTHER" id="PTHR11014:SF63">
    <property type="entry name" value="METALLOPEPTIDASE, PUTATIVE (AFU_ORTHOLOGUE AFUA_6G09600)-RELATED"/>
    <property type="match status" value="1"/>
</dbReference>
<dbReference type="InterPro" id="IPR002933">
    <property type="entry name" value="Peptidase_M20"/>
</dbReference>
<dbReference type="GO" id="GO:0016787">
    <property type="term" value="F:hydrolase activity"/>
    <property type="evidence" value="ECO:0007669"/>
    <property type="project" value="InterPro"/>
</dbReference>
<dbReference type="SUPFAM" id="SSF55031">
    <property type="entry name" value="Bacterial exopeptidase dimerisation domain"/>
    <property type="match status" value="1"/>
</dbReference>
<dbReference type="NCBIfam" id="TIGR01891">
    <property type="entry name" value="amidohydrolases"/>
    <property type="match status" value="1"/>
</dbReference>
<dbReference type="GO" id="GO:0046872">
    <property type="term" value="F:metal ion binding"/>
    <property type="evidence" value="ECO:0007669"/>
    <property type="project" value="UniProtKB-KW"/>
</dbReference>
<dbReference type="Proteomes" id="UP000026941">
    <property type="component" value="Unassembled WGS sequence"/>
</dbReference>
<evidence type="ECO:0000256" key="2">
    <source>
        <dbReference type="PIRSR" id="PIRSR005962-1"/>
    </source>
</evidence>
<dbReference type="SUPFAM" id="SSF53187">
    <property type="entry name" value="Zn-dependent exopeptidases"/>
    <property type="match status" value="1"/>
</dbReference>
<evidence type="ECO:0000313" key="3">
    <source>
        <dbReference type="EMBL" id="GAJ95595.1"/>
    </source>
</evidence>
<dbReference type="CDD" id="cd03886">
    <property type="entry name" value="M20_Acy1"/>
    <property type="match status" value="1"/>
</dbReference>
<dbReference type="Pfam" id="PF01546">
    <property type="entry name" value="Peptidase_M20"/>
    <property type="match status" value="1"/>
</dbReference>
<dbReference type="InterPro" id="IPR036264">
    <property type="entry name" value="Bact_exopeptidase_dim_dom"/>
</dbReference>
<keyword evidence="2" id="KW-0464">Manganese</keyword>
<comment type="cofactor">
    <cofactor evidence="2">
        <name>Mn(2+)</name>
        <dbReference type="ChEBI" id="CHEBI:29035"/>
    </cofactor>
    <text evidence="2">The Mn(2+) ion enhances activity.</text>
</comment>
<feature type="binding site" evidence="2">
    <location>
        <position position="142"/>
    </location>
    <ligand>
        <name>Mn(2+)</name>
        <dbReference type="ChEBI" id="CHEBI:29035"/>
        <label>2</label>
    </ligand>
</feature>
<feature type="binding site" evidence="2">
    <location>
        <position position="178"/>
    </location>
    <ligand>
        <name>Mn(2+)</name>
        <dbReference type="ChEBI" id="CHEBI:29035"/>
        <label>2</label>
    </ligand>
</feature>
<comment type="caution">
    <text evidence="3">The sequence shown here is derived from an EMBL/GenBank/DDBJ whole genome shotgun (WGS) entry which is preliminary data.</text>
</comment>
<evidence type="ECO:0000313" key="4">
    <source>
        <dbReference type="Proteomes" id="UP000026941"/>
    </source>
</evidence>
<reference evidence="3 4" key="1">
    <citation type="submission" date="2014-05" db="EMBL/GenBank/DDBJ databases">
        <title>Whole genome shotgun sequence of Rhizobium rhizogenes NBRC 13257.</title>
        <authorList>
            <person name="Katano-Makiyama Y."/>
            <person name="Hosoyama A."/>
            <person name="Hashimoto M."/>
            <person name="Hosoyama Y."/>
            <person name="Noguchi M."/>
            <person name="Tsuchikane K."/>
            <person name="Kimura A."/>
            <person name="Ohji S."/>
            <person name="Ichikawa N."/>
            <person name="Yamazoe A."/>
            <person name="Fujita N."/>
        </authorList>
    </citation>
    <scope>NUCLEOTIDE SEQUENCE [LARGE SCALE GENOMIC DNA]</scope>
    <source>
        <strain evidence="3 4">NBRC 13257</strain>
    </source>
</reference>
<name>A0AA87Q4X7_RHIRH</name>
<protein>
    <submittedName>
        <fullName evidence="3">Aminoacylase</fullName>
    </submittedName>
</protein>
<feature type="binding site" evidence="2">
    <location>
        <position position="408"/>
    </location>
    <ligand>
        <name>Mn(2+)</name>
        <dbReference type="ChEBI" id="CHEBI:29035"/>
        <label>2</label>
    </ligand>
</feature>
<dbReference type="Gene3D" id="3.30.70.360">
    <property type="match status" value="1"/>
</dbReference>